<keyword evidence="1" id="KW-0472">Membrane</keyword>
<evidence type="ECO:0000313" key="3">
    <source>
        <dbReference type="EMBL" id="MFA4805028.1"/>
    </source>
</evidence>
<gene>
    <name evidence="3" type="ORF">P8X34_09865</name>
    <name evidence="2" type="ORF">TQ32_03745</name>
</gene>
<proteinExistence type="predicted"/>
<organism evidence="2 4">
    <name type="scientific">Pyrococcus kukulkanii</name>
    <dbReference type="NCBI Taxonomy" id="1609559"/>
    <lineage>
        <taxon>Archaea</taxon>
        <taxon>Methanobacteriati</taxon>
        <taxon>Methanobacteriota</taxon>
        <taxon>Thermococci</taxon>
        <taxon>Thermococcales</taxon>
        <taxon>Thermococcaceae</taxon>
        <taxon>Pyrococcus</taxon>
    </lineage>
</organism>
<dbReference type="EMBL" id="JARRIG010000006">
    <property type="protein sequence ID" value="MFA4805028.1"/>
    <property type="molecule type" value="Genomic_DNA"/>
</dbReference>
<reference evidence="3 5" key="3">
    <citation type="submission" date="2023-03" db="EMBL/GenBank/DDBJ databases">
        <title>Speciation in Pyrococcus: adaptation to high temperature as a mechanism.</title>
        <authorList>
            <person name="Gu J."/>
        </authorList>
    </citation>
    <scope>NUCLEOTIDE SEQUENCE [LARGE SCALE GENOMIC DNA]</scope>
    <source>
        <strain evidence="3 5">LMOA34</strain>
    </source>
</reference>
<name>A0A127BA62_9EURY</name>
<dbReference type="OrthoDB" id="86155at2157"/>
<keyword evidence="1" id="KW-0812">Transmembrane</keyword>
<evidence type="ECO:0000256" key="1">
    <source>
        <dbReference type="SAM" id="Phobius"/>
    </source>
</evidence>
<evidence type="ECO:0000313" key="5">
    <source>
        <dbReference type="Proteomes" id="UP001571980"/>
    </source>
</evidence>
<dbReference type="Proteomes" id="UP001571980">
    <property type="component" value="Unassembled WGS sequence"/>
</dbReference>
<dbReference type="PATRIC" id="fig|1609559.3.peg.778"/>
<keyword evidence="5" id="KW-1185">Reference proteome</keyword>
<dbReference type="AlphaFoldDB" id="A0A127BA62"/>
<dbReference type="Proteomes" id="UP000070587">
    <property type="component" value="Chromosome"/>
</dbReference>
<evidence type="ECO:0000313" key="4">
    <source>
        <dbReference type="Proteomes" id="UP000070587"/>
    </source>
</evidence>
<dbReference type="EMBL" id="CP010835">
    <property type="protein sequence ID" value="AMM53689.1"/>
    <property type="molecule type" value="Genomic_DNA"/>
</dbReference>
<evidence type="ECO:0000313" key="2">
    <source>
        <dbReference type="EMBL" id="AMM53689.1"/>
    </source>
</evidence>
<sequence length="151" mass="16800">MRLLTAIITFFLLLPAAMVIQYYEYSREIKSVGPYPLLPSGKEGGHLITFSTPTQSLAEIECTGGSGSLEIVDIFSGERVFSALIHGQISEELVIPHEGSYYVAYFGNGSLSCVIRFKENYPTESVQNAIYTTGTVSALVLAILLWRRWRR</sequence>
<reference evidence="4" key="1">
    <citation type="submission" date="2015-02" db="EMBL/GenBank/DDBJ databases">
        <title>Pyrococcus kukulkanii sp. nov., a novel hyperthermophilic archaeon isolated from a deep-sea hydrothermal vent at the Guaymas Basin.</title>
        <authorList>
            <person name="Oger P.M."/>
            <person name="Callac N."/>
            <person name="Jebbar M."/>
            <person name="Godfroy A."/>
        </authorList>
    </citation>
    <scope>NUCLEOTIDE SEQUENCE [LARGE SCALE GENOMIC DNA]</scope>
    <source>
        <strain evidence="4">NCB100</strain>
    </source>
</reference>
<reference evidence="2 4" key="2">
    <citation type="journal article" date="2016" name="Int. J. Syst. Evol. Microbiol.">
        <title>Pyrococcus kukulkanii sp. nov., a hyperthermophilic, piezophilic archaeon isolated from a deep-sea hydrothermal vent.</title>
        <authorList>
            <person name="Callac N."/>
            <person name="Oger P."/>
            <person name="Lesongeur F."/>
            <person name="Rattray J.E."/>
            <person name="Vannier P."/>
            <person name="Michoud G."/>
            <person name="Beauverger M."/>
            <person name="Gayet N."/>
            <person name="Rouxel O."/>
            <person name="Jebbar M."/>
            <person name="Godfroy A."/>
        </authorList>
    </citation>
    <scope>NUCLEOTIDE SEQUENCE [LARGE SCALE GENOMIC DNA]</scope>
    <source>
        <strain evidence="2 4">NCB100</strain>
    </source>
</reference>
<protein>
    <submittedName>
        <fullName evidence="2">Uncharacterized protein</fullName>
    </submittedName>
</protein>
<keyword evidence="1" id="KW-1133">Transmembrane helix</keyword>
<accession>A0A127BA62</accession>
<feature type="transmembrane region" description="Helical" evidence="1">
    <location>
        <begin position="129"/>
        <end position="146"/>
    </location>
</feature>
<dbReference type="STRING" id="1609559.TQ32_03745"/>
<dbReference type="GeneID" id="28490918"/>
<dbReference type="KEGG" id="pyc:TQ32_03745"/>
<dbReference type="RefSeq" id="WP_068321157.1">
    <property type="nucleotide sequence ID" value="NZ_CP010835.1"/>
</dbReference>